<dbReference type="EMBL" id="KZ559573">
    <property type="protein sequence ID" value="PLN78602.1"/>
    <property type="molecule type" value="Genomic_DNA"/>
</dbReference>
<organism evidence="4 5">
    <name type="scientific">Aspergillus taichungensis</name>
    <dbReference type="NCBI Taxonomy" id="482145"/>
    <lineage>
        <taxon>Eukaryota</taxon>
        <taxon>Fungi</taxon>
        <taxon>Dikarya</taxon>
        <taxon>Ascomycota</taxon>
        <taxon>Pezizomycotina</taxon>
        <taxon>Eurotiomycetes</taxon>
        <taxon>Eurotiomycetidae</taxon>
        <taxon>Eurotiales</taxon>
        <taxon>Aspergillaceae</taxon>
        <taxon>Aspergillus</taxon>
        <taxon>Aspergillus subgen. Circumdati</taxon>
    </lineage>
</organism>
<dbReference type="InterPro" id="IPR029058">
    <property type="entry name" value="AB_hydrolase_fold"/>
</dbReference>
<dbReference type="SUPFAM" id="SSF53474">
    <property type="entry name" value="alpha/beta-Hydrolases"/>
    <property type="match status" value="1"/>
</dbReference>
<name>A0A2J5HN22_9EURO</name>
<proteinExistence type="predicted"/>
<keyword evidence="4" id="KW-0378">Hydrolase</keyword>
<dbReference type="AlphaFoldDB" id="A0A2J5HN22"/>
<evidence type="ECO:0000256" key="1">
    <source>
        <dbReference type="SAM" id="MobiDB-lite"/>
    </source>
</evidence>
<feature type="region of interest" description="Disordered" evidence="1">
    <location>
        <begin position="421"/>
        <end position="466"/>
    </location>
</feature>
<sequence>MVKFLAVLWLVASVALGLDLRGRDSILRSIPATNEKSSLTLLYQNSLNPTDDETQPNQRYYTRDGILSVSQGFDELSLWQFGGEDGKLPVLCSRTSTGHTRHDHRRFSLDTVRVASGGNMYVGLRDRKSFRFLGIPYADSPQRFKYSELYSKKSHTIKATEYGPSCAQAGRGSEDCLFLNIQTPHIPKKGSTNGLKPVLFWIHGGGLVEGSGSDPLTDGGNLASREDIVVVSFNYRLSTLGFLAVPGSDIRGNYGIADQLVALEWTSKNIAQFGGDPQQITIAGEFTDTGSAKVLLESSSAVGKFHGAIAIPEVGSRVGSGHKSGNNATNDQYMTPEESYRIAGQQIFSAAGCTDEDLVKQISCLEQIPASTLVGLDTVARYVVQDGRYVNTSDPNAAVGKGHGSASVPVMFVVTADDAPLRDPSSRIQHKLESPNPSTNVKKENVQDTMNQGSPSYDNAEGLTSEAPDTFKQGITDFGIRCVDQPTTSLDIFSRATSPSYFCHMGRSSAESGHTGPEVSAAMTEFLGGASVLPYFHLYRGSQQLSLIFGNMSPRRQARDLRSTQLASAYFGEFVRSGRPSPSKEYLTARGYLKSY</sequence>
<evidence type="ECO:0000256" key="2">
    <source>
        <dbReference type="SAM" id="SignalP"/>
    </source>
</evidence>
<dbReference type="GO" id="GO:0016787">
    <property type="term" value="F:hydrolase activity"/>
    <property type="evidence" value="ECO:0007669"/>
    <property type="project" value="UniProtKB-KW"/>
</dbReference>
<accession>A0A2J5HN22</accession>
<gene>
    <name evidence="4" type="ORF">BDW42DRAFT_187256</name>
</gene>
<dbReference type="Proteomes" id="UP000235023">
    <property type="component" value="Unassembled WGS sequence"/>
</dbReference>
<feature type="compositionally biased region" description="Basic and acidic residues" evidence="1">
    <location>
        <begin position="421"/>
        <end position="433"/>
    </location>
</feature>
<dbReference type="Pfam" id="PF00135">
    <property type="entry name" value="COesterase"/>
    <property type="match status" value="1"/>
</dbReference>
<evidence type="ECO:0000313" key="5">
    <source>
        <dbReference type="Proteomes" id="UP000235023"/>
    </source>
</evidence>
<keyword evidence="2" id="KW-0732">Signal</keyword>
<protein>
    <submittedName>
        <fullName evidence="4">Alpha/beta-hydrolase</fullName>
    </submittedName>
</protein>
<dbReference type="Gene3D" id="3.40.50.1820">
    <property type="entry name" value="alpha/beta hydrolase"/>
    <property type="match status" value="1"/>
</dbReference>
<feature type="chain" id="PRO_5014385133" evidence="2">
    <location>
        <begin position="18"/>
        <end position="596"/>
    </location>
</feature>
<dbReference type="PANTHER" id="PTHR43142:SF3">
    <property type="entry name" value="PUTATIVE (AFU_ORTHOLOGUE AFUA_3G09070)-RELATED"/>
    <property type="match status" value="1"/>
</dbReference>
<feature type="compositionally biased region" description="Polar residues" evidence="1">
    <location>
        <begin position="447"/>
        <end position="457"/>
    </location>
</feature>
<evidence type="ECO:0000259" key="3">
    <source>
        <dbReference type="Pfam" id="PF00135"/>
    </source>
</evidence>
<dbReference type="OrthoDB" id="408631at2759"/>
<feature type="domain" description="Carboxylesterase type B" evidence="3">
    <location>
        <begin position="130"/>
        <end position="582"/>
    </location>
</feature>
<dbReference type="PANTHER" id="PTHR43142">
    <property type="entry name" value="CARBOXYLIC ESTER HYDROLASE"/>
    <property type="match status" value="1"/>
</dbReference>
<dbReference type="InterPro" id="IPR002018">
    <property type="entry name" value="CarbesteraseB"/>
</dbReference>
<evidence type="ECO:0000313" key="4">
    <source>
        <dbReference type="EMBL" id="PLN78602.1"/>
    </source>
</evidence>
<reference evidence="5" key="1">
    <citation type="submission" date="2017-12" db="EMBL/GenBank/DDBJ databases">
        <authorList>
            <consortium name="DOE Joint Genome Institute"/>
            <person name="Mondo S.J."/>
            <person name="Kjaerbolling I."/>
            <person name="Vesth T.C."/>
            <person name="Frisvad J.C."/>
            <person name="Nybo J.L."/>
            <person name="Theobald S."/>
            <person name="Kuo A."/>
            <person name="Bowyer P."/>
            <person name="Matsuda Y."/>
            <person name="Lyhne E.K."/>
            <person name="Kogle M.E."/>
            <person name="Clum A."/>
            <person name="Lipzen A."/>
            <person name="Salamov A."/>
            <person name="Ngan C.Y."/>
            <person name="Daum C."/>
            <person name="Chiniquy J."/>
            <person name="Barry K."/>
            <person name="LaButti K."/>
            <person name="Haridas S."/>
            <person name="Simmons B.A."/>
            <person name="Magnuson J.K."/>
            <person name="Mortensen U.H."/>
            <person name="Larsen T.O."/>
            <person name="Grigoriev I.V."/>
            <person name="Baker S.E."/>
            <person name="Andersen M.R."/>
            <person name="Nordberg H.P."/>
            <person name="Cantor M.N."/>
            <person name="Hua S.X."/>
        </authorList>
    </citation>
    <scope>NUCLEOTIDE SEQUENCE [LARGE SCALE GENOMIC DNA]</scope>
    <source>
        <strain evidence="5">IBT 19404</strain>
    </source>
</reference>
<feature type="signal peptide" evidence="2">
    <location>
        <begin position="1"/>
        <end position="17"/>
    </location>
</feature>
<keyword evidence="5" id="KW-1185">Reference proteome</keyword>